<name>A0A816JTH4_BRANA</name>
<accession>A0A816JTH4</accession>
<reference evidence="1" key="1">
    <citation type="submission" date="2021-01" db="EMBL/GenBank/DDBJ databases">
        <authorList>
            <consortium name="Genoscope - CEA"/>
            <person name="William W."/>
        </authorList>
    </citation>
    <scope>NUCLEOTIDE SEQUENCE</scope>
</reference>
<evidence type="ECO:0000313" key="1">
    <source>
        <dbReference type="EMBL" id="CAF1879745.1"/>
    </source>
</evidence>
<proteinExistence type="predicted"/>
<sequence>MLACNISLQGKFVFVLIFVEKWKISRFSVSVHFCIQQKHNRRGKKDKSKT</sequence>
<dbReference type="Proteomes" id="UP001295469">
    <property type="component" value="Chromosome C02"/>
</dbReference>
<gene>
    <name evidence="1" type="ORF">DARMORV10_C02P02350.1</name>
</gene>
<dbReference type="EMBL" id="HG994366">
    <property type="protein sequence ID" value="CAF1879745.1"/>
    <property type="molecule type" value="Genomic_DNA"/>
</dbReference>
<organism evidence="1">
    <name type="scientific">Brassica napus</name>
    <name type="common">Rape</name>
    <dbReference type="NCBI Taxonomy" id="3708"/>
    <lineage>
        <taxon>Eukaryota</taxon>
        <taxon>Viridiplantae</taxon>
        <taxon>Streptophyta</taxon>
        <taxon>Embryophyta</taxon>
        <taxon>Tracheophyta</taxon>
        <taxon>Spermatophyta</taxon>
        <taxon>Magnoliopsida</taxon>
        <taxon>eudicotyledons</taxon>
        <taxon>Gunneridae</taxon>
        <taxon>Pentapetalae</taxon>
        <taxon>rosids</taxon>
        <taxon>malvids</taxon>
        <taxon>Brassicales</taxon>
        <taxon>Brassicaceae</taxon>
        <taxon>Brassiceae</taxon>
        <taxon>Brassica</taxon>
    </lineage>
</organism>
<protein>
    <submittedName>
        <fullName evidence="1">(rape) hypothetical protein</fullName>
    </submittedName>
</protein>
<dbReference type="AlphaFoldDB" id="A0A816JTH4"/>